<dbReference type="Gene3D" id="3.40.190.170">
    <property type="entry name" value="Bacterial extracellular solute-binding protein, family 7"/>
    <property type="match status" value="1"/>
</dbReference>
<dbReference type="InterPro" id="IPR038404">
    <property type="entry name" value="TRAP_DctP_sf"/>
</dbReference>
<feature type="transmembrane region" description="Helical" evidence="9">
    <location>
        <begin position="34"/>
        <end position="55"/>
    </location>
</feature>
<dbReference type="SMART" id="SM00283">
    <property type="entry name" value="MA"/>
    <property type="match status" value="1"/>
</dbReference>
<evidence type="ECO:0000313" key="13">
    <source>
        <dbReference type="Proteomes" id="UP001500547"/>
    </source>
</evidence>
<evidence type="ECO:0000259" key="11">
    <source>
        <dbReference type="PROSITE" id="PS50885"/>
    </source>
</evidence>
<evidence type="ECO:0000256" key="1">
    <source>
        <dbReference type="ARBA" id="ARBA00004141"/>
    </source>
</evidence>
<evidence type="ECO:0000256" key="7">
    <source>
        <dbReference type="ARBA" id="ARBA00029447"/>
    </source>
</evidence>
<dbReference type="PROSITE" id="PS50885">
    <property type="entry name" value="HAMP"/>
    <property type="match status" value="1"/>
</dbReference>
<evidence type="ECO:0000259" key="10">
    <source>
        <dbReference type="PROSITE" id="PS50111"/>
    </source>
</evidence>
<dbReference type="SMART" id="SM00304">
    <property type="entry name" value="HAMP"/>
    <property type="match status" value="1"/>
</dbReference>
<dbReference type="Gene3D" id="1.10.287.950">
    <property type="entry name" value="Methyl-accepting chemotaxis protein"/>
    <property type="match status" value="1"/>
</dbReference>
<dbReference type="CDD" id="cd13671">
    <property type="entry name" value="PBP2_TRAP_SBP_like_3"/>
    <property type="match status" value="1"/>
</dbReference>
<dbReference type="RefSeq" id="WP_345531524.1">
    <property type="nucleotide sequence ID" value="NZ_BAABLD010000002.1"/>
</dbReference>
<keyword evidence="13" id="KW-1185">Reference proteome</keyword>
<evidence type="ECO:0000256" key="3">
    <source>
        <dbReference type="ARBA" id="ARBA00022729"/>
    </source>
</evidence>
<dbReference type="InterPro" id="IPR003660">
    <property type="entry name" value="HAMP_dom"/>
</dbReference>
<dbReference type="Pfam" id="PF00015">
    <property type="entry name" value="MCPsignal"/>
    <property type="match status" value="1"/>
</dbReference>
<evidence type="ECO:0000256" key="2">
    <source>
        <dbReference type="ARBA" id="ARBA00022692"/>
    </source>
</evidence>
<organism evidence="12 13">
    <name type="scientific">Viridibacterium curvum</name>
    <dbReference type="NCBI Taxonomy" id="1101404"/>
    <lineage>
        <taxon>Bacteria</taxon>
        <taxon>Pseudomonadati</taxon>
        <taxon>Pseudomonadota</taxon>
        <taxon>Betaproteobacteria</taxon>
        <taxon>Rhodocyclales</taxon>
        <taxon>Rhodocyclaceae</taxon>
        <taxon>Viridibacterium</taxon>
    </lineage>
</organism>
<evidence type="ECO:0000256" key="8">
    <source>
        <dbReference type="PROSITE-ProRule" id="PRU00284"/>
    </source>
</evidence>
<comment type="similarity">
    <text evidence="7">Belongs to the methyl-accepting chemotaxis (MCP) protein family.</text>
</comment>
<feature type="domain" description="HAMP" evidence="11">
    <location>
        <begin position="56"/>
        <end position="109"/>
    </location>
</feature>
<name>A0ABP9QDV1_9RHOO</name>
<dbReference type="Pfam" id="PF03480">
    <property type="entry name" value="DctP"/>
    <property type="match status" value="1"/>
</dbReference>
<keyword evidence="4 9" id="KW-1133">Transmembrane helix</keyword>
<dbReference type="PROSITE" id="PS50111">
    <property type="entry name" value="CHEMOTAXIS_TRANSDUC_2"/>
    <property type="match status" value="1"/>
</dbReference>
<keyword evidence="3" id="KW-0732">Signal</keyword>
<reference evidence="13" key="1">
    <citation type="journal article" date="2019" name="Int. J. Syst. Evol. Microbiol.">
        <title>The Global Catalogue of Microorganisms (GCM) 10K type strain sequencing project: providing services to taxonomists for standard genome sequencing and annotation.</title>
        <authorList>
            <consortium name="The Broad Institute Genomics Platform"/>
            <consortium name="The Broad Institute Genome Sequencing Center for Infectious Disease"/>
            <person name="Wu L."/>
            <person name="Ma J."/>
        </authorList>
    </citation>
    <scope>NUCLEOTIDE SEQUENCE [LARGE SCALE GENOMIC DNA]</scope>
    <source>
        <strain evidence="13">JCM 18715</strain>
    </source>
</reference>
<keyword evidence="2 9" id="KW-0812">Transmembrane</keyword>
<dbReference type="NCBIfam" id="NF037995">
    <property type="entry name" value="TRAP_S1"/>
    <property type="match status" value="1"/>
</dbReference>
<feature type="transmembrane region" description="Helical" evidence="9">
    <location>
        <begin position="7"/>
        <end position="28"/>
    </location>
</feature>
<evidence type="ECO:0000256" key="9">
    <source>
        <dbReference type="SAM" id="Phobius"/>
    </source>
</evidence>
<feature type="domain" description="Methyl-accepting transducer" evidence="10">
    <location>
        <begin position="114"/>
        <end position="350"/>
    </location>
</feature>
<proteinExistence type="inferred from homology"/>
<gene>
    <name evidence="12" type="ORF">GCM10025770_07750</name>
</gene>
<sequence length="693" mass="74692">MSITRKILFLVCTAMLTTIIVLGVALAGSSGSTGVLLTVGIIGLAVIGGTGWFLAKAVLQPLNTIHKAIACAADNLDFTADIQAHGQDELSEIIQAYNRLISKLRASFTEMQASTSKMLEVTEDVDRSSRKIARNSVIQSDASTNMAAAVEEMTVSISMVAQQARDASQHTGESRNIAEHSSEVLLTTLNGIQAISDSVRDAAGRIKALRADCDSISSVANMIREIAEQTNLLALNAAIEAARAGEQGRGFAVVADEVRKLAERTAKSTQEISVLLGRMQESAKVAVTSMDKTEEAVANGVTNARQAGESIERIKDGSSAAASVVEDISDAIREQQAGSTAIAQNIEQVAQMSEQNSAAASQAAQAVVSLAGMSRDVARLLSRYRVDANAEKKVLLRVADIQSDDFPTVRALRAMGEALSQRTQGRISLKVYSAGSFGSEKEALEQTRSGALDMARVNISPLNKSCPETIIPTLPFLFRSIDHMQRAMDGAPGEEILASCASDGLIGLAFYDSGVRSIYSNKPIRSLSDVRGMKLRVPQSDLWIAVANAMGAAATPMSIDEIIAGKRTGLIEAAENNLLAFESFRHFEVFSHFSSTEHSMAPDVLIFSKKIWDELSEDDRKIVKECAKQSVSTMRRYWAEKENAARKNLAAAGTTFVGNCDKKPFQDAMRPVYDKFVITEKQKSLLRKIQDMQ</sequence>
<evidence type="ECO:0000256" key="5">
    <source>
        <dbReference type="ARBA" id="ARBA00023136"/>
    </source>
</evidence>
<comment type="caution">
    <text evidence="12">The sequence shown here is derived from an EMBL/GenBank/DDBJ whole genome shotgun (WGS) entry which is preliminary data.</text>
</comment>
<dbReference type="SUPFAM" id="SSF58104">
    <property type="entry name" value="Methyl-accepting chemotaxis protein (MCP) signaling domain"/>
    <property type="match status" value="1"/>
</dbReference>
<dbReference type="EMBL" id="BAABLD010000002">
    <property type="protein sequence ID" value="GAA5160256.1"/>
    <property type="molecule type" value="Genomic_DNA"/>
</dbReference>
<evidence type="ECO:0000256" key="4">
    <source>
        <dbReference type="ARBA" id="ARBA00022989"/>
    </source>
</evidence>
<evidence type="ECO:0000256" key="6">
    <source>
        <dbReference type="ARBA" id="ARBA00023224"/>
    </source>
</evidence>
<dbReference type="CDD" id="cd11386">
    <property type="entry name" value="MCP_signal"/>
    <property type="match status" value="1"/>
</dbReference>
<protein>
    <recommendedName>
        <fullName evidence="14">Methyl-accepting chemotaxis protein</fullName>
    </recommendedName>
</protein>
<evidence type="ECO:0008006" key="14">
    <source>
        <dbReference type="Google" id="ProtNLM"/>
    </source>
</evidence>
<dbReference type="Pfam" id="PF00672">
    <property type="entry name" value="HAMP"/>
    <property type="match status" value="1"/>
</dbReference>
<dbReference type="NCBIfam" id="TIGR00787">
    <property type="entry name" value="dctP"/>
    <property type="match status" value="1"/>
</dbReference>
<dbReference type="InterPro" id="IPR018389">
    <property type="entry name" value="DctP_fam"/>
</dbReference>
<keyword evidence="5 9" id="KW-0472">Membrane</keyword>
<dbReference type="PANTHER" id="PTHR32089">
    <property type="entry name" value="METHYL-ACCEPTING CHEMOTAXIS PROTEIN MCPB"/>
    <property type="match status" value="1"/>
</dbReference>
<comment type="subcellular location">
    <subcellularLocation>
        <location evidence="1">Membrane</location>
        <topology evidence="1">Multi-pass membrane protein</topology>
    </subcellularLocation>
</comment>
<evidence type="ECO:0000313" key="12">
    <source>
        <dbReference type="EMBL" id="GAA5160256.1"/>
    </source>
</evidence>
<dbReference type="InterPro" id="IPR004089">
    <property type="entry name" value="MCPsignal_dom"/>
</dbReference>
<dbReference type="InterPro" id="IPR004682">
    <property type="entry name" value="TRAP_DctP"/>
</dbReference>
<dbReference type="PANTHER" id="PTHR32089:SF119">
    <property type="entry name" value="METHYL-ACCEPTING CHEMOTAXIS PROTEIN CTPL"/>
    <property type="match status" value="1"/>
</dbReference>
<keyword evidence="6 8" id="KW-0807">Transducer</keyword>
<dbReference type="Proteomes" id="UP001500547">
    <property type="component" value="Unassembled WGS sequence"/>
</dbReference>
<accession>A0ABP9QDV1</accession>